<dbReference type="Proteomes" id="UP000564964">
    <property type="component" value="Unassembled WGS sequence"/>
</dbReference>
<evidence type="ECO:0000313" key="4">
    <source>
        <dbReference type="Proteomes" id="UP000564964"/>
    </source>
</evidence>
<dbReference type="InterPro" id="IPR024173">
    <property type="entry name" value="Pesterase_MJ0037-like"/>
</dbReference>
<dbReference type="SUPFAM" id="SSF56300">
    <property type="entry name" value="Metallo-dependent phosphatases"/>
    <property type="match status" value="1"/>
</dbReference>
<proteinExistence type="predicted"/>
<protein>
    <submittedName>
        <fullName evidence="2 3">Phosphoesterase</fullName>
    </submittedName>
</protein>
<dbReference type="PIRSF" id="PIRSF000887">
    <property type="entry name" value="Pesterase_MJ0037"/>
    <property type="match status" value="1"/>
</dbReference>
<dbReference type="PANTHER" id="PTHR39323">
    <property type="entry name" value="BLR1149 PROTEIN"/>
    <property type="match status" value="1"/>
</dbReference>
<dbReference type="Proteomes" id="UP000678237">
    <property type="component" value="Unassembled WGS sequence"/>
</dbReference>
<dbReference type="NCBIfam" id="TIGR00024">
    <property type="entry name" value="SbcD_rel_arch"/>
    <property type="match status" value="1"/>
</dbReference>
<gene>
    <name evidence="2" type="ORF">HA252_01315</name>
    <name evidence="3" type="ORF">J4203_03285</name>
</gene>
<name>A0A7J4JFE7_9ARCH</name>
<dbReference type="InterPro" id="IPR029052">
    <property type="entry name" value="Metallo-depent_PP-like"/>
</dbReference>
<dbReference type="Gene3D" id="3.60.21.10">
    <property type="match status" value="1"/>
</dbReference>
<evidence type="ECO:0000259" key="1">
    <source>
        <dbReference type="Pfam" id="PF00149"/>
    </source>
</evidence>
<dbReference type="EMBL" id="JAGVWE010000003">
    <property type="protein sequence ID" value="MBS3062870.1"/>
    <property type="molecule type" value="Genomic_DNA"/>
</dbReference>
<reference evidence="3" key="3">
    <citation type="submission" date="2021-05" db="EMBL/GenBank/DDBJ databases">
        <title>Protein family content uncovers lineage relationships and bacterial pathway maintenance mechanisms in DPANN archaea.</title>
        <authorList>
            <person name="Castelle C.J."/>
            <person name="Meheust R."/>
            <person name="Jaffe A.L."/>
            <person name="Seitz K."/>
            <person name="Gong X."/>
            <person name="Baker B.J."/>
            <person name="Banfield J.F."/>
        </authorList>
    </citation>
    <scope>NUCLEOTIDE SEQUENCE</scope>
    <source>
        <strain evidence="3">RIFCSPLOWO2_01_FULL_58_19</strain>
    </source>
</reference>
<dbReference type="InterPro" id="IPR004376">
    <property type="entry name" value="Pesterase_MJ0037"/>
</dbReference>
<accession>A0A7J4JFE7</accession>
<dbReference type="Pfam" id="PF00149">
    <property type="entry name" value="Metallophos"/>
    <property type="match status" value="1"/>
</dbReference>
<dbReference type="AlphaFoldDB" id="A0A7J4JFE7"/>
<evidence type="ECO:0000313" key="3">
    <source>
        <dbReference type="EMBL" id="MBS3062870.1"/>
    </source>
</evidence>
<dbReference type="EMBL" id="DUGH01000031">
    <property type="protein sequence ID" value="HIH16024.1"/>
    <property type="molecule type" value="Genomic_DNA"/>
</dbReference>
<feature type="domain" description="Calcineurin-like phosphoesterase" evidence="1">
    <location>
        <begin position="38"/>
        <end position="234"/>
    </location>
</feature>
<dbReference type="InterPro" id="IPR004843">
    <property type="entry name" value="Calcineurin-like_PHP"/>
</dbReference>
<dbReference type="GO" id="GO:0016787">
    <property type="term" value="F:hydrolase activity"/>
    <property type="evidence" value="ECO:0007669"/>
    <property type="project" value="InterPro"/>
</dbReference>
<organism evidence="2 4">
    <name type="scientific">Candidatus Iainarchaeum sp</name>
    <dbReference type="NCBI Taxonomy" id="3101447"/>
    <lineage>
        <taxon>Archaea</taxon>
        <taxon>Candidatus Iainarchaeota</taxon>
        <taxon>Candidatus Iainarchaeia</taxon>
        <taxon>Candidatus Iainarchaeales</taxon>
        <taxon>Candidatus Iainarchaeaceae</taxon>
        <taxon>Candidatus Iainarchaeum</taxon>
    </lineage>
</organism>
<sequence>MAKKAAKKESGRMSQKEVLPGCEIYGLGLYLVREKAFVVSDLHLGYEEMLNREGVLIPRFNFHDIVGRLGLAFLALAAEGKGIERIVVNGDLKHEFGGISEQEWKEVLGMLDFLQQHCREIVLVKGNHDTILGPIARFKGLKVLEEGLFLPATSTYVTHGAFVPDNEEFRKAKVIVIGNEHPAISIREGVKAELFKCFLHGKFKGKELIVIPSHNAVTIGTNILKEKVISPFLKQPLGDFKVWVIEDQPYYFGKIRDLQ</sequence>
<evidence type="ECO:0000313" key="2">
    <source>
        <dbReference type="EMBL" id="HIH16024.1"/>
    </source>
</evidence>
<comment type="caution">
    <text evidence="2">The sequence shown here is derived from an EMBL/GenBank/DDBJ whole genome shotgun (WGS) entry which is preliminary data.</text>
</comment>
<reference evidence="3" key="2">
    <citation type="submission" date="2021-03" db="EMBL/GenBank/DDBJ databases">
        <authorList>
            <person name="Jaffe A."/>
        </authorList>
    </citation>
    <scope>NUCLEOTIDE SEQUENCE</scope>
    <source>
        <strain evidence="3">RIFCSPLOWO2_01_FULL_58_19</strain>
    </source>
</reference>
<dbReference type="PANTHER" id="PTHR39323:SF1">
    <property type="entry name" value="BLR1149 PROTEIN"/>
    <property type="match status" value="1"/>
</dbReference>
<reference evidence="2" key="1">
    <citation type="journal article" date="2020" name="bioRxiv">
        <title>A rank-normalized archaeal taxonomy based on genome phylogeny resolves widespread incomplete and uneven classifications.</title>
        <authorList>
            <person name="Rinke C."/>
            <person name="Chuvochina M."/>
            <person name="Mussig A.J."/>
            <person name="Chaumeil P.-A."/>
            <person name="Waite D.W."/>
            <person name="Whitman W.B."/>
            <person name="Parks D.H."/>
            <person name="Hugenholtz P."/>
        </authorList>
    </citation>
    <scope>NUCLEOTIDE SEQUENCE</scope>
    <source>
        <strain evidence="2">UBA10219</strain>
    </source>
</reference>